<proteinExistence type="predicted"/>
<organism evidence="1">
    <name type="scientific">Lutzomyia longipalpis</name>
    <name type="common">Sand fly</name>
    <dbReference type="NCBI Taxonomy" id="7200"/>
    <lineage>
        <taxon>Eukaryota</taxon>
        <taxon>Metazoa</taxon>
        <taxon>Ecdysozoa</taxon>
        <taxon>Arthropoda</taxon>
        <taxon>Hexapoda</taxon>
        <taxon>Insecta</taxon>
        <taxon>Pterygota</taxon>
        <taxon>Neoptera</taxon>
        <taxon>Endopterygota</taxon>
        <taxon>Diptera</taxon>
        <taxon>Nematocera</taxon>
        <taxon>Psychodoidea</taxon>
        <taxon>Psychodidae</taxon>
        <taxon>Lutzomyia</taxon>
        <taxon>Lutzomyia</taxon>
    </lineage>
</organism>
<accession>A0A7G3B376</accession>
<reference evidence="1" key="1">
    <citation type="journal article" date="2020" name="BMC">
        <title>Leishmania infection induces a limited differential gene expression in the sand fly midgut.</title>
        <authorList>
            <person name="Coutinho-Abreu I.V."/>
            <person name="Serafim T.D."/>
            <person name="Meneses C."/>
            <person name="Kamhawi S."/>
            <person name="Oliveira F."/>
            <person name="Valenzuela J.G."/>
        </authorList>
    </citation>
    <scope>NUCLEOTIDE SEQUENCE</scope>
    <source>
        <strain evidence="1">Jacobina</strain>
        <tissue evidence="1">Midgut</tissue>
    </source>
</reference>
<dbReference type="EMBL" id="GITU01010184">
    <property type="protein sequence ID" value="MBC1178887.1"/>
    <property type="molecule type" value="Transcribed_RNA"/>
</dbReference>
<protein>
    <submittedName>
        <fullName evidence="1">Uncharacterized protein</fullName>
    </submittedName>
</protein>
<sequence>MIDTNIYRIIKRLKFMLFFANSIAFFFHRCLNFSRGSVNWEENIRFFFTFHQRKKIIFFYKHCLFFL</sequence>
<evidence type="ECO:0000313" key="1">
    <source>
        <dbReference type="EMBL" id="MBC1178887.1"/>
    </source>
</evidence>
<dbReference type="AlphaFoldDB" id="A0A7G3B376"/>
<name>A0A7G3B376_LUTLO</name>